<feature type="transmembrane region" description="Helical" evidence="1">
    <location>
        <begin position="113"/>
        <end position="132"/>
    </location>
</feature>
<keyword evidence="1" id="KW-0812">Transmembrane</keyword>
<evidence type="ECO:0000256" key="1">
    <source>
        <dbReference type="SAM" id="Phobius"/>
    </source>
</evidence>
<feature type="domain" description="Gliding motility protein GldL-like N-terminal" evidence="2">
    <location>
        <begin position="101"/>
        <end position="126"/>
    </location>
</feature>
<comment type="caution">
    <text evidence="3">The sequence shown here is derived from an EMBL/GenBank/DDBJ whole genome shotgun (WGS) entry which is preliminary data.</text>
</comment>
<dbReference type="RefSeq" id="WP_183485851.1">
    <property type="nucleotide sequence ID" value="NZ_JBHUOV010000001.1"/>
</dbReference>
<proteinExistence type="predicted"/>
<evidence type="ECO:0000313" key="4">
    <source>
        <dbReference type="Proteomes" id="UP001597533"/>
    </source>
</evidence>
<organism evidence="3 4">
    <name type="scientific">Lacinutrix iliipiscaria</name>
    <dbReference type="NCBI Taxonomy" id="1230532"/>
    <lineage>
        <taxon>Bacteria</taxon>
        <taxon>Pseudomonadati</taxon>
        <taxon>Bacteroidota</taxon>
        <taxon>Flavobacteriia</taxon>
        <taxon>Flavobacteriales</taxon>
        <taxon>Flavobacteriaceae</taxon>
        <taxon>Lacinutrix</taxon>
    </lineage>
</organism>
<evidence type="ECO:0000313" key="3">
    <source>
        <dbReference type="EMBL" id="MFD2822731.1"/>
    </source>
</evidence>
<keyword evidence="1" id="KW-1133">Transmembrane helix</keyword>
<accession>A0ABW5WNH5</accession>
<gene>
    <name evidence="3" type="ORF">ACFS5M_03560</name>
</gene>
<dbReference type="InterPro" id="IPR055087">
    <property type="entry name" value="GldL-like_N"/>
</dbReference>
<evidence type="ECO:0000259" key="2">
    <source>
        <dbReference type="Pfam" id="PF22827"/>
    </source>
</evidence>
<keyword evidence="4" id="KW-1185">Reference proteome</keyword>
<reference evidence="4" key="1">
    <citation type="journal article" date="2019" name="Int. J. Syst. Evol. Microbiol.">
        <title>The Global Catalogue of Microorganisms (GCM) 10K type strain sequencing project: providing services to taxonomists for standard genome sequencing and annotation.</title>
        <authorList>
            <consortium name="The Broad Institute Genomics Platform"/>
            <consortium name="The Broad Institute Genome Sequencing Center for Infectious Disease"/>
            <person name="Wu L."/>
            <person name="Ma J."/>
        </authorList>
    </citation>
    <scope>NUCLEOTIDE SEQUENCE [LARGE SCALE GENOMIC DNA]</scope>
    <source>
        <strain evidence="4">KCTC 32141</strain>
    </source>
</reference>
<dbReference type="EMBL" id="JBHUOV010000001">
    <property type="protein sequence ID" value="MFD2822731.1"/>
    <property type="molecule type" value="Genomic_DNA"/>
</dbReference>
<protein>
    <recommendedName>
        <fullName evidence="2">Gliding motility protein GldL-like N-terminal domain-containing protein</fullName>
    </recommendedName>
</protein>
<keyword evidence="1" id="KW-0472">Membrane</keyword>
<dbReference type="Proteomes" id="UP001597533">
    <property type="component" value="Unassembled WGS sequence"/>
</dbReference>
<dbReference type="Pfam" id="PF22827">
    <property type="entry name" value="GldL_N"/>
    <property type="match status" value="1"/>
</dbReference>
<feature type="transmembrane region" description="Helical" evidence="1">
    <location>
        <begin position="86"/>
        <end position="107"/>
    </location>
</feature>
<name>A0ABW5WNH5_9FLAO</name>
<sequence length="142" mass="16449">MKLQEKHIDFIENSLKLYGVKSEALREDLIDHICTFIETQDSEDFNTLYQEALQKFGGYSSFQDLQLETNLQKFAQEVILLSKLKFSASCIVLLLFVLSFIFKIMHWPYANTMMIAGLLVAVLVLVPIHFYAKYKSSVHKFS</sequence>